<dbReference type="Proteomes" id="UP000620633">
    <property type="component" value="Unassembled WGS sequence"/>
</dbReference>
<keyword evidence="4" id="KW-1185">Reference proteome</keyword>
<dbReference type="EMBL" id="BMQO01000016">
    <property type="protein sequence ID" value="GGS35123.1"/>
    <property type="molecule type" value="Genomic_DNA"/>
</dbReference>
<evidence type="ECO:0000256" key="1">
    <source>
        <dbReference type="ARBA" id="ARBA00004442"/>
    </source>
</evidence>
<name>A0ABQ2SSA9_9DEIO</name>
<sequence length="279" mass="29649">MNRQMTSRSHGFTLVELLIGMALLAVVLAATLQIFTSSADGTTRLNNLSDAQQEALNGLQFVSGRLKEAWYVYPAGTVIDLGINALAKNPVTGPNAGNPRYAVGTEPMLAMILPPADRTLSCAASTLGCYRFYAYFAVKHSDWTAAATGFNDPGPAVGTQTTWVLAEYRANFSGTPSIVNGGAVPAVPTGEASTNLFMTNVAPALGTTAPNYRLFTLSTVTLSTPGATQLTNWPLTHVNQVRQELRVLRQQGGSVQALPSTTSTYQLTIFPENIGRSGF</sequence>
<organism evidence="3 4">
    <name type="scientific">Deinococcus knuensis</name>
    <dbReference type="NCBI Taxonomy" id="1837380"/>
    <lineage>
        <taxon>Bacteria</taxon>
        <taxon>Thermotogati</taxon>
        <taxon>Deinococcota</taxon>
        <taxon>Deinococci</taxon>
        <taxon>Deinococcales</taxon>
        <taxon>Deinococcaceae</taxon>
        <taxon>Deinococcus</taxon>
    </lineage>
</organism>
<keyword evidence="2" id="KW-0472">Membrane</keyword>
<dbReference type="InterPro" id="IPR012902">
    <property type="entry name" value="N_methyl_site"/>
</dbReference>
<accession>A0ABQ2SSA9</accession>
<reference evidence="4" key="1">
    <citation type="journal article" date="2019" name="Int. J. Syst. Evol. Microbiol.">
        <title>The Global Catalogue of Microorganisms (GCM) 10K type strain sequencing project: providing services to taxonomists for standard genome sequencing and annotation.</title>
        <authorList>
            <consortium name="The Broad Institute Genomics Platform"/>
            <consortium name="The Broad Institute Genome Sequencing Center for Infectious Disease"/>
            <person name="Wu L."/>
            <person name="Ma J."/>
        </authorList>
    </citation>
    <scope>NUCLEOTIDE SEQUENCE [LARGE SCALE GENOMIC DNA]</scope>
    <source>
        <strain evidence="4">JCM 31406</strain>
    </source>
</reference>
<comment type="subcellular location">
    <subcellularLocation>
        <location evidence="1">Cell outer membrane</location>
    </subcellularLocation>
</comment>
<dbReference type="Pfam" id="PF07963">
    <property type="entry name" value="N_methyl"/>
    <property type="match status" value="1"/>
</dbReference>
<protein>
    <submittedName>
        <fullName evidence="3">Prepilin-type N-terminal cleavage/methylation domain-containing protein</fullName>
    </submittedName>
</protein>
<evidence type="ECO:0000313" key="3">
    <source>
        <dbReference type="EMBL" id="GGS35123.1"/>
    </source>
</evidence>
<dbReference type="NCBIfam" id="TIGR02532">
    <property type="entry name" value="IV_pilin_GFxxxE"/>
    <property type="match status" value="1"/>
</dbReference>
<proteinExistence type="predicted"/>
<gene>
    <name evidence="3" type="ORF">GCM10008961_28600</name>
</gene>
<keyword evidence="2" id="KW-0998">Cell outer membrane</keyword>
<evidence type="ECO:0000313" key="4">
    <source>
        <dbReference type="Proteomes" id="UP000620633"/>
    </source>
</evidence>
<evidence type="ECO:0000256" key="2">
    <source>
        <dbReference type="ARBA" id="ARBA00023237"/>
    </source>
</evidence>
<dbReference type="PROSITE" id="PS00409">
    <property type="entry name" value="PROKAR_NTER_METHYL"/>
    <property type="match status" value="1"/>
</dbReference>
<comment type="caution">
    <text evidence="3">The sequence shown here is derived from an EMBL/GenBank/DDBJ whole genome shotgun (WGS) entry which is preliminary data.</text>
</comment>